<keyword evidence="5" id="KW-0325">Glycoprotein</keyword>
<dbReference type="InterPro" id="IPR001881">
    <property type="entry name" value="EGF-like_Ca-bd_dom"/>
</dbReference>
<feature type="disulfide bond" evidence="6">
    <location>
        <begin position="220"/>
        <end position="229"/>
    </location>
</feature>
<dbReference type="InterPro" id="IPR018097">
    <property type="entry name" value="EGF_Ca-bd_CS"/>
</dbReference>
<keyword evidence="2 9" id="KW-0732">Signal</keyword>
<dbReference type="Pfam" id="PF02210">
    <property type="entry name" value="Laminin_G_2"/>
    <property type="match status" value="2"/>
</dbReference>
<comment type="caution">
    <text evidence="6">Lacks conserved residue(s) required for the propagation of feature annotation.</text>
</comment>
<dbReference type="SUPFAM" id="SSF57196">
    <property type="entry name" value="EGF/Laminin"/>
    <property type="match status" value="14"/>
</dbReference>
<feature type="domain" description="EGF-like" evidence="11">
    <location>
        <begin position="56"/>
        <end position="91"/>
    </location>
</feature>
<feature type="domain" description="EGF-like" evidence="11">
    <location>
        <begin position="194"/>
        <end position="230"/>
    </location>
</feature>
<feature type="disulfide bond" evidence="6">
    <location>
        <begin position="60"/>
        <end position="70"/>
    </location>
</feature>
<dbReference type="InterPro" id="IPR000742">
    <property type="entry name" value="EGF"/>
</dbReference>
<dbReference type="PROSITE" id="PS50026">
    <property type="entry name" value="EGF_3"/>
    <property type="match status" value="23"/>
</dbReference>
<feature type="disulfide bond" evidence="6">
    <location>
        <begin position="145"/>
        <end position="154"/>
    </location>
</feature>
<dbReference type="SMART" id="SM00282">
    <property type="entry name" value="LamG"/>
    <property type="match status" value="3"/>
</dbReference>
<feature type="disulfide bond" evidence="6">
    <location>
        <begin position="1388"/>
        <end position="1397"/>
    </location>
</feature>
<evidence type="ECO:0000256" key="6">
    <source>
        <dbReference type="PROSITE-ProRule" id="PRU00076"/>
    </source>
</evidence>
<evidence type="ECO:0000259" key="11">
    <source>
        <dbReference type="PROSITE" id="PS50026"/>
    </source>
</evidence>
<dbReference type="PROSITE" id="PS00010">
    <property type="entry name" value="ASX_HYDROXYL"/>
    <property type="match status" value="7"/>
</dbReference>
<evidence type="ECO:0000259" key="10">
    <source>
        <dbReference type="PROSITE" id="PS50025"/>
    </source>
</evidence>
<feature type="disulfide bond" evidence="6">
    <location>
        <begin position="348"/>
        <end position="358"/>
    </location>
</feature>
<feature type="domain" description="EGF-like" evidence="11">
    <location>
        <begin position="1248"/>
        <end position="1284"/>
    </location>
</feature>
<feature type="disulfide bond" evidence="6">
    <location>
        <begin position="81"/>
        <end position="90"/>
    </location>
</feature>
<dbReference type="InterPro" id="IPR013032">
    <property type="entry name" value="EGF-like_CS"/>
</dbReference>
<feature type="disulfide bond" evidence="6">
    <location>
        <begin position="409"/>
        <end position="418"/>
    </location>
</feature>
<dbReference type="FunFam" id="2.10.25.10:FF:000230">
    <property type="entry name" value="Delta-like protein"/>
    <property type="match status" value="1"/>
</dbReference>
<dbReference type="InterPro" id="IPR000152">
    <property type="entry name" value="EGF-type_Asp/Asn_hydroxyl_site"/>
</dbReference>
<feature type="disulfide bond" evidence="6">
    <location>
        <begin position="1464"/>
        <end position="1473"/>
    </location>
</feature>
<dbReference type="PROSITE" id="PS01186">
    <property type="entry name" value="EGF_2"/>
    <property type="match status" value="18"/>
</dbReference>
<dbReference type="PROSITE" id="PS00022">
    <property type="entry name" value="EGF_1"/>
    <property type="match status" value="22"/>
</dbReference>
<dbReference type="FunFam" id="2.10.25.10:FF:000012">
    <property type="entry name" value="Delta-like protein"/>
    <property type="match status" value="2"/>
</dbReference>
<dbReference type="InterPro" id="IPR009030">
    <property type="entry name" value="Growth_fac_rcpt_cys_sf"/>
</dbReference>
<dbReference type="Pfam" id="PF00008">
    <property type="entry name" value="EGF"/>
    <property type="match status" value="10"/>
</dbReference>
<evidence type="ECO:0000256" key="9">
    <source>
        <dbReference type="SAM" id="SignalP"/>
    </source>
</evidence>
<evidence type="ECO:0000256" key="7">
    <source>
        <dbReference type="SAM" id="MobiDB-lite"/>
    </source>
</evidence>
<feature type="disulfide bond" evidence="6">
    <location>
        <begin position="1351"/>
        <end position="1360"/>
    </location>
</feature>
<dbReference type="SUPFAM" id="SSF57184">
    <property type="entry name" value="Growth factor receptor domain"/>
    <property type="match status" value="2"/>
</dbReference>
<feature type="disulfide bond" evidence="6">
    <location>
        <begin position="329"/>
        <end position="338"/>
    </location>
</feature>
<feature type="compositionally biased region" description="Polar residues" evidence="7">
    <location>
        <begin position="1686"/>
        <end position="1698"/>
    </location>
</feature>
<dbReference type="InterPro" id="IPR049883">
    <property type="entry name" value="NOTCH1_EGF-like"/>
</dbReference>
<dbReference type="GO" id="GO:0045197">
    <property type="term" value="P:establishment or maintenance of epithelial cell apical/basal polarity"/>
    <property type="evidence" value="ECO:0007669"/>
    <property type="project" value="TreeGrafter"/>
</dbReference>
<feature type="disulfide bond" evidence="6">
    <location>
        <begin position="26"/>
        <end position="43"/>
    </location>
</feature>
<dbReference type="GO" id="GO:0045597">
    <property type="term" value="P:positive regulation of cell differentiation"/>
    <property type="evidence" value="ECO:0007669"/>
    <property type="project" value="UniProtKB-ARBA"/>
</dbReference>
<feature type="disulfide bond" evidence="6">
    <location>
        <begin position="1313"/>
        <end position="1322"/>
    </location>
</feature>
<feature type="domain" description="EGF-like" evidence="11">
    <location>
        <begin position="928"/>
        <end position="964"/>
    </location>
</feature>
<evidence type="ECO:0000256" key="2">
    <source>
        <dbReference type="ARBA" id="ARBA00022729"/>
    </source>
</evidence>
<feature type="domain" description="Laminin G" evidence="10">
    <location>
        <begin position="528"/>
        <end position="691"/>
    </location>
</feature>
<dbReference type="Gene3D" id="2.10.25.10">
    <property type="entry name" value="Laminin"/>
    <property type="match status" value="23"/>
</dbReference>
<dbReference type="Pfam" id="PF07645">
    <property type="entry name" value="EGF_CA"/>
    <property type="match status" value="3"/>
</dbReference>
<dbReference type="FunFam" id="2.10.25.10:FF:000125">
    <property type="entry name" value="Neurogenic locus notch protein-like"/>
    <property type="match status" value="2"/>
</dbReference>
<dbReference type="InterPro" id="IPR051022">
    <property type="entry name" value="Notch_Cell-Fate_Det"/>
</dbReference>
<dbReference type="FunFam" id="2.10.25.10:FF:000472">
    <property type="entry name" value="Uncharacterized protein, isoform A"/>
    <property type="match status" value="2"/>
</dbReference>
<dbReference type="EMBL" id="JI163831">
    <property type="protein sequence ID" value="ADY39807.1"/>
    <property type="molecule type" value="mRNA"/>
</dbReference>
<evidence type="ECO:0000256" key="4">
    <source>
        <dbReference type="ARBA" id="ARBA00023157"/>
    </source>
</evidence>
<feature type="domain" description="EGF-like" evidence="11">
    <location>
        <begin position="17"/>
        <end position="55"/>
    </location>
</feature>
<feature type="disulfide bond" evidence="6">
    <location>
        <begin position="1557"/>
        <end position="1567"/>
    </location>
</feature>
<feature type="disulfide bond" evidence="6">
    <location>
        <begin position="45"/>
        <end position="54"/>
    </location>
</feature>
<feature type="domain" description="EGF-like" evidence="11">
    <location>
        <begin position="119"/>
        <end position="155"/>
    </location>
</feature>
<feature type="disulfide bond" evidence="6">
    <location>
        <begin position="1199"/>
        <end position="1208"/>
    </location>
</feature>
<dbReference type="InterPro" id="IPR001791">
    <property type="entry name" value="Laminin_G"/>
</dbReference>
<dbReference type="GO" id="GO:0005886">
    <property type="term" value="C:plasma membrane"/>
    <property type="evidence" value="ECO:0007669"/>
    <property type="project" value="TreeGrafter"/>
</dbReference>
<keyword evidence="8" id="KW-0812">Transmembrane</keyword>
<feature type="domain" description="EGF-like" evidence="11">
    <location>
        <begin position="302"/>
        <end position="339"/>
    </location>
</feature>
<name>F1KPK3_ASCSU</name>
<dbReference type="FunFam" id="2.10.25.10:FF:000066">
    <property type="entry name" value="FAT atypical cadherin 4"/>
    <property type="match status" value="1"/>
</dbReference>
<keyword evidence="8" id="KW-1133">Transmembrane helix</keyword>
<feature type="domain" description="EGF-like" evidence="11">
    <location>
        <begin position="693"/>
        <end position="729"/>
    </location>
</feature>
<feature type="domain" description="EGF-like" evidence="11">
    <location>
        <begin position="1287"/>
        <end position="1323"/>
    </location>
</feature>
<dbReference type="FunFam" id="2.10.25.10:FF:000068">
    <property type="entry name" value="Latent transforming growth factor beta binding protein 3"/>
    <property type="match status" value="1"/>
</dbReference>
<dbReference type="Gene3D" id="2.60.120.200">
    <property type="match status" value="3"/>
</dbReference>
<keyword evidence="4 6" id="KW-1015">Disulfide bond</keyword>
<feature type="domain" description="EGF-like" evidence="11">
    <location>
        <begin position="1363"/>
        <end position="1398"/>
    </location>
</feature>
<feature type="disulfide bond" evidence="6">
    <location>
        <begin position="1236"/>
        <end position="1245"/>
    </location>
</feature>
<evidence type="ECO:0000313" key="12">
    <source>
        <dbReference type="EMBL" id="ADY39807.1"/>
    </source>
</evidence>
<feature type="disulfide bond" evidence="6">
    <location>
        <begin position="1215"/>
        <end position="1225"/>
    </location>
</feature>
<organism evidence="12">
    <name type="scientific">Ascaris suum</name>
    <name type="common">Pig roundworm</name>
    <name type="synonym">Ascaris lumbricoides</name>
    <dbReference type="NCBI Taxonomy" id="6253"/>
    <lineage>
        <taxon>Eukaryota</taxon>
        <taxon>Metazoa</taxon>
        <taxon>Ecdysozoa</taxon>
        <taxon>Nematoda</taxon>
        <taxon>Chromadorea</taxon>
        <taxon>Rhabditida</taxon>
        <taxon>Spirurina</taxon>
        <taxon>Ascaridomorpha</taxon>
        <taxon>Ascaridoidea</taxon>
        <taxon>Ascarididae</taxon>
        <taxon>Ascaris</taxon>
    </lineage>
</organism>
<feature type="region of interest" description="Disordered" evidence="7">
    <location>
        <begin position="1686"/>
        <end position="1715"/>
    </location>
</feature>
<dbReference type="PROSITE" id="PS01187">
    <property type="entry name" value="EGF_CA"/>
    <property type="match status" value="4"/>
</dbReference>
<feature type="domain" description="EGF-like" evidence="11">
    <location>
        <begin position="1211"/>
        <end position="1246"/>
    </location>
</feature>
<dbReference type="PROSITE" id="PS50025">
    <property type="entry name" value="LAM_G_DOMAIN"/>
    <property type="match status" value="3"/>
</dbReference>
<dbReference type="CDD" id="cd00110">
    <property type="entry name" value="LamG"/>
    <property type="match status" value="2"/>
</dbReference>
<feature type="disulfide bond" evidence="6">
    <location>
        <begin position="291"/>
        <end position="300"/>
    </location>
</feature>
<evidence type="ECO:0000256" key="5">
    <source>
        <dbReference type="ARBA" id="ARBA00023180"/>
    </source>
</evidence>
<feature type="disulfide bond" evidence="6">
    <location>
        <begin position="1426"/>
        <end position="1435"/>
    </location>
</feature>
<dbReference type="GO" id="GO:0048666">
    <property type="term" value="P:neuron development"/>
    <property type="evidence" value="ECO:0007669"/>
    <property type="project" value="UniProtKB-ARBA"/>
</dbReference>
<feature type="domain" description="EGF-like" evidence="11">
    <location>
        <begin position="1476"/>
        <end position="1512"/>
    </location>
</feature>
<feature type="domain" description="EGF-like" evidence="11">
    <location>
        <begin position="1553"/>
        <end position="1588"/>
    </location>
</feature>
<feature type="disulfide bond" evidence="6">
    <location>
        <begin position="719"/>
        <end position="728"/>
    </location>
</feature>
<sequence length="1715" mass="185803">MLIALLLLFPTLKGSEAVRACQSNVCLNEGTCEVNDEERSFRCVCLSGFTGALCESELPCDPPCQNGGQCITDASGQHCKCPKDYAGNRCEIGSLDCTVQGCSPGERCVRIDGGSAFCAEDVCFPNPCLNNASCTANDDGFTCKCASGFEGRLCSRDVDECVVSPCEHGAECVNTIGSFSCICPNGFRGKLCEEQFLCDTNPCLNGGTCMEDGNGYRCICPPSFTSNNCQEGVQEACNCSNPAHVCIDGDCKCPSGFTGESCDRPLSEICNETTPCLNGGTCAAMNGSCICVPGFSGPHCEEQIECAVQDGSCLHGKCKFTSQGSFCECENGFKGILCNETVEQQDPCKLYNCNKGKCENKNGVATCICPEGITGEFCENVDACASKPCRNGGQCSSIGINGSQFICICANGFSGLQCEVDESRADCGGRCAIDEICLTINGEQECTKATLNCDQCVNSLRCVERDHSHLMCICDSGWEGAKCDHPFEGCTNITCAPHEVCHAERNKADAKAQCRCAPGLRGGNCSTTTAATFKANSFFLHQSSNLMIGSSLAPYSLKFSFRTALRSTHIVTAENILNQMQFIVELRDGLLYANFSTVTVFPVVPFELNDDRWYTVHIKNANKRISVELYMNDFLVKSYVVDEKKDMGIFWTRFGKDRDVNFRGCLRDVEINDETVDLINSRRSIAIKEGCHREKQCSPNPCQNDGMCVDDWDAFICDCIRPFLPPHCIQKLPEVTLGHDNISSRIEFTTNSDANLVKFDTDISLLMRTNKRDGALLYIGEKEQGAESVGTFISLAIVNASLRAKSSLGTKRIFSATSAQEINDNAVHLLRLVRHANNITVFVDDNESMNFNVENRFDHPLLADSLVVGNVDRLGNEAFDTREFFKGTIQDLRINGRSVVLSPVPPGLDVQQFGIRVAEENVIEGTVSDDVCSEGNPCKNGKCVNTFNDFECICEFSWTGRTCGDKDHCALDACPRDLQCSNFEAGFICSLPATFVVSSSAVYSLEGVTARLSSSMGNLSFALRTRSTSGQILNINSEGNSLNVALDNGALVAEITFQAQLARIKIASKVNDGQWHNVTLNDRNVWFDDKSKRDIARALHMDSFLTKSNTVLIIGRKDASSPSFDGCLNDVRIGSSAPLSFFESSKAGGFMNGSLRFEQSTRINLRDGCHSEVLCDAHDSPCKNGATCQDLWNLRNCKCPTGFAGDLCEENINDCEENICVHGECIDGIAEFRCSCLPGYIGQYCDRKVDYCHPSPCLNGGSCISRNNSAVCTCATGFFGARCQQNVTATCANSPCENGARCIELKDSFSCECVGGFEGALCDTAIDHCNDNPCRNGGQCTSKENDFECLCALGYSGRVCDELKDECGKSPCAHGECRRIWNGFVCECEQGWRGSTCNIDVDECERFPCENGANCTNTEGSFSCSCPTYYLGDRCEIAGSCTSLPCGDRGECIQLTATEHSCSCVRGYTGASCEQEIDYCSSNPCLNGATCQRLIGGFKCICIAGFTGETCATDIDDCAGDACQNGGRCTDRVNGFDCDCNGTGFEGARCEFDVDECATAVCVHGQCINLPGSYKCDCQLGYVGRKCNVEDPCLPDSLNRTRHSCLHGDCVRPVVVNENGRDVAKHDCDCYAGYTGVDCEQIQQRHRAVPLSYVAGPVGVLLIALLLLGCALFAIVTLRSRRAVQGTYSPSHQENNGSRLPMNSVLKVPPEERLI</sequence>
<dbReference type="CDD" id="cd00054">
    <property type="entry name" value="EGF_CA"/>
    <property type="match status" value="13"/>
</dbReference>
<dbReference type="GO" id="GO:0007157">
    <property type="term" value="P:heterophilic cell-cell adhesion via plasma membrane cell adhesion molecules"/>
    <property type="evidence" value="ECO:0007669"/>
    <property type="project" value="TreeGrafter"/>
</dbReference>
<feature type="domain" description="EGF-like" evidence="11">
    <location>
        <begin position="266"/>
        <end position="301"/>
    </location>
</feature>
<dbReference type="SMART" id="SM00181">
    <property type="entry name" value="EGF"/>
    <property type="match status" value="26"/>
</dbReference>
<feature type="domain" description="Laminin G" evidence="10">
    <location>
        <begin position="735"/>
        <end position="932"/>
    </location>
</feature>
<feature type="disulfide bond" evidence="6">
    <location>
        <begin position="1502"/>
        <end position="1511"/>
    </location>
</feature>
<proteinExistence type="evidence at transcript level"/>
<protein>
    <submittedName>
        <fullName evidence="12">Protein crumb</fullName>
    </submittedName>
</protein>
<feature type="disulfide bond" evidence="6">
    <location>
        <begin position="369"/>
        <end position="378"/>
    </location>
</feature>
<evidence type="ECO:0000256" key="3">
    <source>
        <dbReference type="ARBA" id="ARBA00022737"/>
    </source>
</evidence>
<keyword evidence="8" id="KW-0472">Membrane</keyword>
<evidence type="ECO:0000256" key="1">
    <source>
        <dbReference type="ARBA" id="ARBA00022536"/>
    </source>
</evidence>
<dbReference type="PANTHER" id="PTHR24049">
    <property type="entry name" value="CRUMBS FAMILY MEMBER"/>
    <property type="match status" value="1"/>
</dbReference>
<feature type="domain" description="EGF-like" evidence="11">
    <location>
        <begin position="1171"/>
        <end position="1209"/>
    </location>
</feature>
<dbReference type="GO" id="GO:0005509">
    <property type="term" value="F:calcium ion binding"/>
    <property type="evidence" value="ECO:0007669"/>
    <property type="project" value="InterPro"/>
</dbReference>
<evidence type="ECO:0000256" key="8">
    <source>
        <dbReference type="SAM" id="Phobius"/>
    </source>
</evidence>
<feature type="domain" description="EGF-like" evidence="11">
    <location>
        <begin position="157"/>
        <end position="193"/>
    </location>
</feature>
<dbReference type="GO" id="GO:0042063">
    <property type="term" value="P:gliogenesis"/>
    <property type="evidence" value="ECO:0007669"/>
    <property type="project" value="UniProtKB-ARBA"/>
</dbReference>
<dbReference type="GO" id="GO:0000902">
    <property type="term" value="P:cell morphogenesis"/>
    <property type="evidence" value="ECO:0007669"/>
    <property type="project" value="UniProtKB-ARBA"/>
</dbReference>
<feature type="domain" description="EGF-like" evidence="11">
    <location>
        <begin position="1325"/>
        <end position="1361"/>
    </location>
</feature>
<feature type="domain" description="EGF-like" evidence="11">
    <location>
        <begin position="1514"/>
        <end position="1551"/>
    </location>
</feature>
<feature type="domain" description="EGF-like" evidence="11">
    <location>
        <begin position="486"/>
        <end position="526"/>
    </location>
</feature>
<dbReference type="Pfam" id="PF12661">
    <property type="entry name" value="hEGF"/>
    <property type="match status" value="3"/>
</dbReference>
<reference evidence="12" key="1">
    <citation type="journal article" date="2011" name="Genome Res.">
        <title>Deep small RNA sequencing from the nematode Ascaris reveals conservation, functional diversification, and novel developmental profiles.</title>
        <authorList>
            <person name="Wang J."/>
            <person name="Czech B."/>
            <person name="Crunk A."/>
            <person name="Wallace A."/>
            <person name="Mitreva M."/>
            <person name="Hannon G.J."/>
            <person name="Davis R.E."/>
        </authorList>
    </citation>
    <scope>NUCLEOTIDE SEQUENCE</scope>
</reference>
<feature type="domain" description="EGF-like" evidence="11">
    <location>
        <begin position="380"/>
        <end position="419"/>
    </location>
</feature>
<dbReference type="SMART" id="SM00179">
    <property type="entry name" value="EGF_CA"/>
    <property type="match status" value="20"/>
</dbReference>
<feature type="domain" description="EGF-like" evidence="11">
    <location>
        <begin position="1400"/>
        <end position="1436"/>
    </location>
</feature>
<feature type="disulfide bond" evidence="6">
    <location>
        <begin position="1274"/>
        <end position="1283"/>
    </location>
</feature>
<feature type="disulfide bond" evidence="6">
    <location>
        <begin position="1578"/>
        <end position="1587"/>
    </location>
</feature>
<keyword evidence="1 6" id="KW-0245">EGF-like domain</keyword>
<dbReference type="GO" id="GO:0032991">
    <property type="term" value="C:protein-containing complex"/>
    <property type="evidence" value="ECO:0007669"/>
    <property type="project" value="TreeGrafter"/>
</dbReference>
<feature type="disulfide bond" evidence="6">
    <location>
        <begin position="183"/>
        <end position="192"/>
    </location>
</feature>
<dbReference type="SUPFAM" id="SSF49899">
    <property type="entry name" value="Concanavalin A-like lectins/glucanases"/>
    <property type="match status" value="3"/>
</dbReference>
<feature type="domain" description="EGF-like" evidence="11">
    <location>
        <begin position="1437"/>
        <end position="1474"/>
    </location>
</feature>
<dbReference type="FunFam" id="2.10.25.10:FF:000173">
    <property type="entry name" value="Neurogenic locus notch protein 2"/>
    <property type="match status" value="1"/>
</dbReference>
<feature type="domain" description="EGF-like" evidence="11">
    <location>
        <begin position="344"/>
        <end position="379"/>
    </location>
</feature>
<feature type="signal peptide" evidence="9">
    <location>
        <begin position="1"/>
        <end position="17"/>
    </location>
</feature>
<accession>F1KPK3</accession>
<feature type="disulfide bond" evidence="6">
    <location>
        <begin position="954"/>
        <end position="963"/>
    </location>
</feature>
<feature type="chain" id="PRO_5003265051" evidence="9">
    <location>
        <begin position="18"/>
        <end position="1715"/>
    </location>
</feature>
<feature type="disulfide bond" evidence="6">
    <location>
        <begin position="1367"/>
        <end position="1377"/>
    </location>
</feature>
<dbReference type="InterPro" id="IPR013320">
    <property type="entry name" value="ConA-like_dom_sf"/>
</dbReference>
<keyword evidence="3" id="KW-0677">Repeat</keyword>
<feature type="disulfide bond" evidence="6">
    <location>
        <begin position="516"/>
        <end position="525"/>
    </location>
</feature>
<feature type="transmembrane region" description="Helical" evidence="8">
    <location>
        <begin position="1651"/>
        <end position="1676"/>
    </location>
</feature>
<feature type="domain" description="Laminin G" evidence="10">
    <location>
        <begin position="992"/>
        <end position="1169"/>
    </location>
</feature>